<dbReference type="GeneID" id="112454307"/>
<keyword evidence="6 10" id="KW-1133">Transmembrane helix</keyword>
<keyword evidence="2" id="KW-1003">Cell membrane</keyword>
<feature type="transmembrane region" description="Helical" evidence="10">
    <location>
        <begin position="66"/>
        <end position="86"/>
    </location>
</feature>
<evidence type="ECO:0000256" key="2">
    <source>
        <dbReference type="ARBA" id="ARBA00022475"/>
    </source>
</evidence>
<dbReference type="Pfam" id="PF02949">
    <property type="entry name" value="7tm_6"/>
    <property type="match status" value="1"/>
</dbReference>
<evidence type="ECO:0000313" key="11">
    <source>
        <dbReference type="Proteomes" id="UP000504618"/>
    </source>
</evidence>
<evidence type="ECO:0000256" key="3">
    <source>
        <dbReference type="ARBA" id="ARBA00022606"/>
    </source>
</evidence>
<dbReference type="GO" id="GO:0005549">
    <property type="term" value="F:odorant binding"/>
    <property type="evidence" value="ECO:0007669"/>
    <property type="project" value="InterPro"/>
</dbReference>
<protein>
    <recommendedName>
        <fullName evidence="10">Odorant receptor</fullName>
    </recommendedName>
</protein>
<name>A0A6J1PNV4_9HYME</name>
<keyword evidence="9 10" id="KW-0807">Transducer</keyword>
<dbReference type="RefSeq" id="XP_024871372.1">
    <property type="nucleotide sequence ID" value="XM_025015604.1"/>
</dbReference>
<dbReference type="AlphaFoldDB" id="A0A6J1PNV4"/>
<evidence type="ECO:0000256" key="8">
    <source>
        <dbReference type="ARBA" id="ARBA00023170"/>
    </source>
</evidence>
<dbReference type="PANTHER" id="PTHR21137">
    <property type="entry name" value="ODORANT RECEPTOR"/>
    <property type="match status" value="1"/>
</dbReference>
<feature type="transmembrane region" description="Helical" evidence="10">
    <location>
        <begin position="35"/>
        <end position="54"/>
    </location>
</feature>
<evidence type="ECO:0000256" key="1">
    <source>
        <dbReference type="ARBA" id="ARBA00004651"/>
    </source>
</evidence>
<dbReference type="PANTHER" id="PTHR21137:SF35">
    <property type="entry name" value="ODORANT RECEPTOR 19A-RELATED"/>
    <property type="match status" value="1"/>
</dbReference>
<dbReference type="InterPro" id="IPR004117">
    <property type="entry name" value="7tm6_olfct_rcpt"/>
</dbReference>
<organism evidence="11 12">
    <name type="scientific">Temnothorax curvispinosus</name>
    <dbReference type="NCBI Taxonomy" id="300111"/>
    <lineage>
        <taxon>Eukaryota</taxon>
        <taxon>Metazoa</taxon>
        <taxon>Ecdysozoa</taxon>
        <taxon>Arthropoda</taxon>
        <taxon>Hexapoda</taxon>
        <taxon>Insecta</taxon>
        <taxon>Pterygota</taxon>
        <taxon>Neoptera</taxon>
        <taxon>Endopterygota</taxon>
        <taxon>Hymenoptera</taxon>
        <taxon>Apocrita</taxon>
        <taxon>Aculeata</taxon>
        <taxon>Formicoidea</taxon>
        <taxon>Formicidae</taxon>
        <taxon>Myrmicinae</taxon>
        <taxon>Temnothorax</taxon>
    </lineage>
</organism>
<feature type="transmembrane region" description="Helical" evidence="10">
    <location>
        <begin position="183"/>
        <end position="201"/>
    </location>
</feature>
<dbReference type="GO" id="GO:0007165">
    <property type="term" value="P:signal transduction"/>
    <property type="evidence" value="ECO:0007669"/>
    <property type="project" value="UniProtKB-KW"/>
</dbReference>
<dbReference type="GO" id="GO:0005886">
    <property type="term" value="C:plasma membrane"/>
    <property type="evidence" value="ECO:0007669"/>
    <property type="project" value="UniProtKB-SubCell"/>
</dbReference>
<evidence type="ECO:0000256" key="4">
    <source>
        <dbReference type="ARBA" id="ARBA00022692"/>
    </source>
</evidence>
<dbReference type="OrthoDB" id="7551894at2759"/>
<gene>
    <name evidence="12" type="primary">LOC112454307</name>
</gene>
<comment type="similarity">
    <text evidence="10">Belongs to the insect chemoreceptor superfamily. Heteromeric odorant receptor channel (TC 1.A.69) family.</text>
</comment>
<keyword evidence="4 10" id="KW-0812">Transmembrane</keyword>
<evidence type="ECO:0000256" key="10">
    <source>
        <dbReference type="RuleBase" id="RU351113"/>
    </source>
</evidence>
<feature type="transmembrane region" description="Helical" evidence="10">
    <location>
        <begin position="122"/>
        <end position="144"/>
    </location>
</feature>
<dbReference type="Proteomes" id="UP000504618">
    <property type="component" value="Unplaced"/>
</dbReference>
<keyword evidence="8 10" id="KW-0675">Receptor</keyword>
<feature type="transmembrane region" description="Helical" evidence="10">
    <location>
        <begin position="270"/>
        <end position="291"/>
    </location>
</feature>
<proteinExistence type="inferred from homology"/>
<comment type="caution">
    <text evidence="10">Lacks conserved residue(s) required for the propagation of feature annotation.</text>
</comment>
<keyword evidence="11" id="KW-1185">Reference proteome</keyword>
<evidence type="ECO:0000256" key="5">
    <source>
        <dbReference type="ARBA" id="ARBA00022725"/>
    </source>
</evidence>
<keyword evidence="7 10" id="KW-0472">Membrane</keyword>
<evidence type="ECO:0000256" key="6">
    <source>
        <dbReference type="ARBA" id="ARBA00022989"/>
    </source>
</evidence>
<dbReference type="GO" id="GO:0004984">
    <property type="term" value="F:olfactory receptor activity"/>
    <property type="evidence" value="ECO:0007669"/>
    <property type="project" value="InterPro"/>
</dbReference>
<sequence length="391" mass="45721">MEHPEEHYYKVNRFLLSVTGLCPYQSKWRARLIRAVLTVTMLITIVLLINSIFITSDITVDYMVDWIPAFLIVLIALTNLYTRIIHVDKFRELFERMSRDWALQKTHDEAKIMHEHAETARLFTLCCLSAAYIFVGIYIIWMFSSEVLDIISPMNESRPQRQPINIQFFIDDERYSYHVRTQISVVLLVTTTIYISCTGLFQTHAQHVCGMCELLGYRAERLFCVVKNEVACDLNQKSQISYGNIAIFVRQHCNIIKFVDIIETCNTIQFLIDLIGHIIMMSLTLIQMLTFSNFERAFRSISVSIVGLCYMFMSCYMGQRIRDSSSSICEKIFNCAWNNTVVPKQKALLIIMMRRYRPLILTGCKFYVMSLQNFGMILQTTISYCMFMRQF</sequence>
<comment type="subcellular location">
    <subcellularLocation>
        <location evidence="1 10">Cell membrane</location>
        <topology evidence="1 10">Multi-pass membrane protein</topology>
    </subcellularLocation>
</comment>
<keyword evidence="3 10" id="KW-0716">Sensory transduction</keyword>
<evidence type="ECO:0000313" key="12">
    <source>
        <dbReference type="RefSeq" id="XP_024871372.1"/>
    </source>
</evidence>
<evidence type="ECO:0000256" key="9">
    <source>
        <dbReference type="ARBA" id="ARBA00023224"/>
    </source>
</evidence>
<feature type="transmembrane region" description="Helical" evidence="10">
    <location>
        <begin position="297"/>
        <end position="317"/>
    </location>
</feature>
<accession>A0A6J1PNV4</accession>
<evidence type="ECO:0000256" key="7">
    <source>
        <dbReference type="ARBA" id="ARBA00023136"/>
    </source>
</evidence>
<keyword evidence="5 10" id="KW-0552">Olfaction</keyword>
<reference evidence="12" key="1">
    <citation type="submission" date="2025-08" db="UniProtKB">
        <authorList>
            <consortium name="RefSeq"/>
        </authorList>
    </citation>
    <scope>IDENTIFICATION</scope>
    <source>
        <tissue evidence="12">Whole body</tissue>
    </source>
</reference>